<dbReference type="PANTHER" id="PTHR46696">
    <property type="entry name" value="P450, PUTATIVE (EUROFUNG)-RELATED"/>
    <property type="match status" value="1"/>
</dbReference>
<keyword evidence="2" id="KW-0408">Iron</keyword>
<dbReference type="RefSeq" id="WP_084716409.1">
    <property type="nucleotide sequence ID" value="NZ_CP034550.1"/>
</dbReference>
<dbReference type="GO" id="GO:0005506">
    <property type="term" value="F:iron ion binding"/>
    <property type="evidence" value="ECO:0007669"/>
    <property type="project" value="InterPro"/>
</dbReference>
<dbReference type="PRINTS" id="PR00359">
    <property type="entry name" value="BP450"/>
</dbReference>
<dbReference type="GO" id="GO:0016705">
    <property type="term" value="F:oxidoreductase activity, acting on paired donors, with incorporation or reduction of molecular oxygen"/>
    <property type="evidence" value="ECO:0007669"/>
    <property type="project" value="InterPro"/>
</dbReference>
<gene>
    <name evidence="3" type="ORF">EKG83_15860</name>
</gene>
<keyword evidence="2" id="KW-0479">Metal-binding</keyword>
<dbReference type="InterPro" id="IPR036396">
    <property type="entry name" value="Cyt_P450_sf"/>
</dbReference>
<evidence type="ECO:0000313" key="3">
    <source>
        <dbReference type="EMBL" id="QFZ18732.1"/>
    </source>
</evidence>
<keyword evidence="2" id="KW-0503">Monooxygenase</keyword>
<dbReference type="InterPro" id="IPR002397">
    <property type="entry name" value="Cyt_P450_B"/>
</dbReference>
<organism evidence="3 4">
    <name type="scientific">Saccharothrix syringae</name>
    <name type="common">Nocardiopsis syringae</name>
    <dbReference type="NCBI Taxonomy" id="103733"/>
    <lineage>
        <taxon>Bacteria</taxon>
        <taxon>Bacillati</taxon>
        <taxon>Actinomycetota</taxon>
        <taxon>Actinomycetes</taxon>
        <taxon>Pseudonocardiales</taxon>
        <taxon>Pseudonocardiaceae</taxon>
        <taxon>Saccharothrix</taxon>
    </lineage>
</organism>
<dbReference type="EMBL" id="CP034550">
    <property type="protein sequence ID" value="QFZ18732.1"/>
    <property type="molecule type" value="Genomic_DNA"/>
</dbReference>
<reference evidence="4" key="1">
    <citation type="journal article" date="2021" name="Curr. Microbiol.">
        <title>Complete genome of nocamycin-producing strain Saccharothrix syringae NRRL B-16468 reveals the biosynthetic potential for secondary metabolites.</title>
        <authorList>
            <person name="Mo X."/>
            <person name="Yang S."/>
        </authorList>
    </citation>
    <scope>NUCLEOTIDE SEQUENCE [LARGE SCALE GENOMIC DNA]</scope>
    <source>
        <strain evidence="4">ATCC 51364 / DSM 43886 / JCM 6844 / KCTC 9398 / NBRC 14523 / NRRL B-16468 / INA 2240</strain>
    </source>
</reference>
<keyword evidence="2" id="KW-0349">Heme</keyword>
<dbReference type="Proteomes" id="UP000325787">
    <property type="component" value="Chromosome"/>
</dbReference>
<evidence type="ECO:0000256" key="2">
    <source>
        <dbReference type="RuleBase" id="RU000461"/>
    </source>
</evidence>
<name>A0A5Q0GZC4_SACSY</name>
<dbReference type="Gene3D" id="1.10.630.10">
    <property type="entry name" value="Cytochrome P450"/>
    <property type="match status" value="1"/>
</dbReference>
<accession>A0A5Q0GZC4</accession>
<dbReference type="GO" id="GO:0020037">
    <property type="term" value="F:heme binding"/>
    <property type="evidence" value="ECO:0007669"/>
    <property type="project" value="InterPro"/>
</dbReference>
<dbReference type="InterPro" id="IPR001128">
    <property type="entry name" value="Cyt_P450"/>
</dbReference>
<dbReference type="InterPro" id="IPR017972">
    <property type="entry name" value="Cyt_P450_CS"/>
</dbReference>
<dbReference type="AlphaFoldDB" id="A0A5Q0GZC4"/>
<dbReference type="PROSITE" id="PS00086">
    <property type="entry name" value="CYTOCHROME_P450"/>
    <property type="match status" value="1"/>
</dbReference>
<keyword evidence="2" id="KW-0560">Oxidoreductase</keyword>
<keyword evidence="4" id="KW-1185">Reference proteome</keyword>
<dbReference type="Pfam" id="PF00067">
    <property type="entry name" value="p450"/>
    <property type="match status" value="1"/>
</dbReference>
<evidence type="ECO:0000313" key="4">
    <source>
        <dbReference type="Proteomes" id="UP000325787"/>
    </source>
</evidence>
<dbReference type="KEGG" id="ssyi:EKG83_15860"/>
<sequence>MNPAPAEFPVVDFDMLDPGFAQDPYETMETWRALGPVVYNSRHDQYMITSYRDCARVLGDTRYFNSANVLPEMEKAFGGPTFLGMDGSRHQTVREIWAPGFERKAVETDWPARIRQVVDVYVDRFVERLRSGESLDALSEMTRIIPTIVTAQLLGVEEDVYEDFIKWSDATAAVLSARLDSTPKAQEIFAEGAAAAAALNSYIGDLVGKNRAQGASDGTLMAQMVFDDFGPSMPDREIIANGTMLTVAANESSAQLMALALYALGRHPDQRRALVADRSLVPAALEEVHRWLTLTQSVLRGACSDESRVQGFTIPNGSAVMLLLGCANRDPARWADPGSFDVFRPRKAHLGFGFGPHICLGVHLARLEMNIWLNRLLDELPEYEFAGDVEFGSDFTLRGLRGVPITAA</sequence>
<dbReference type="OrthoDB" id="4133219at2"/>
<comment type="similarity">
    <text evidence="1 2">Belongs to the cytochrome P450 family.</text>
</comment>
<dbReference type="GO" id="GO:0004497">
    <property type="term" value="F:monooxygenase activity"/>
    <property type="evidence" value="ECO:0007669"/>
    <property type="project" value="UniProtKB-KW"/>
</dbReference>
<protein>
    <submittedName>
        <fullName evidence="3">Cytochrome P450</fullName>
    </submittedName>
</protein>
<proteinExistence type="inferred from homology"/>
<dbReference type="SUPFAM" id="SSF48264">
    <property type="entry name" value="Cytochrome P450"/>
    <property type="match status" value="1"/>
</dbReference>
<dbReference type="PANTHER" id="PTHR46696:SF6">
    <property type="entry name" value="P450, PUTATIVE (EUROFUNG)-RELATED"/>
    <property type="match status" value="1"/>
</dbReference>
<evidence type="ECO:0000256" key="1">
    <source>
        <dbReference type="ARBA" id="ARBA00010617"/>
    </source>
</evidence>